<dbReference type="NCBIfam" id="NF010539">
    <property type="entry name" value="PRK13927.1"/>
    <property type="match status" value="1"/>
</dbReference>
<dbReference type="CDD" id="cd10225">
    <property type="entry name" value="ASKHA_NBD_MreB-like"/>
    <property type="match status" value="1"/>
</dbReference>
<dbReference type="InterPro" id="IPR043129">
    <property type="entry name" value="ATPase_NBD"/>
</dbReference>
<dbReference type="SUPFAM" id="SSF53067">
    <property type="entry name" value="Actin-like ATPase domain"/>
    <property type="match status" value="2"/>
</dbReference>
<keyword evidence="3 6" id="KW-0067">ATP-binding</keyword>
<keyword evidence="2 6" id="KW-0547">Nucleotide-binding</keyword>
<dbReference type="GO" id="GO:0008360">
    <property type="term" value="P:regulation of cell shape"/>
    <property type="evidence" value="ECO:0007669"/>
    <property type="project" value="UniProtKB-UniRule"/>
</dbReference>
<feature type="binding site" evidence="6">
    <location>
        <begin position="218"/>
        <end position="221"/>
    </location>
    <ligand>
        <name>ATP</name>
        <dbReference type="ChEBI" id="CHEBI:30616"/>
    </ligand>
</feature>
<evidence type="ECO:0000313" key="8">
    <source>
        <dbReference type="Proteomes" id="UP000253032"/>
    </source>
</evidence>
<evidence type="ECO:0000256" key="6">
    <source>
        <dbReference type="HAMAP-Rule" id="MF_02207"/>
    </source>
</evidence>
<evidence type="ECO:0000313" key="7">
    <source>
        <dbReference type="EMBL" id="RCL39523.1"/>
    </source>
</evidence>
<dbReference type="PANTHER" id="PTHR42749:SF1">
    <property type="entry name" value="CELL SHAPE-DETERMINING PROTEIN MREB"/>
    <property type="match status" value="1"/>
</dbReference>
<sequence>MDFNLFKTVRGLFSNDLSIDLGTANTLIYTKDVGIVLNEPSVVAIRESRGQKTVVAVGHEAKKMLGRTPGNIKAIRPLSEGVIADFQVTEKMLQHFIAKVHEQRFIKPSPRVLVCVPCRSTQVERRAIRESVLGAGARDVKLIEEPMAAAIGAGLPVEEANGNMVVDIGGGTSEIAILSLNGVVYAESVKIGGDLMDSSITSWVRRNYGCVIGESTAEKIKHTIGCASPDSEDLEMNVTGRNLAEGIPETFTLKSTQIYEAMRDPLSGMVRAIRNALELSPPELAADIAERGIVLTGGGALMRDLDKLISSSTGIPVICAEDPLTCVARGGGKALEIIDKYNIDLLSTE</sequence>
<evidence type="ECO:0000256" key="2">
    <source>
        <dbReference type="ARBA" id="ARBA00022741"/>
    </source>
</evidence>
<evidence type="ECO:0000256" key="4">
    <source>
        <dbReference type="ARBA" id="ARBA00022960"/>
    </source>
</evidence>
<dbReference type="InterPro" id="IPR056546">
    <property type="entry name" value="MreB_MamK-like"/>
</dbReference>
<keyword evidence="4 6" id="KW-0133">Cell shape</keyword>
<dbReference type="PANTHER" id="PTHR42749">
    <property type="entry name" value="CELL SHAPE-DETERMINING PROTEIN MREB"/>
    <property type="match status" value="1"/>
</dbReference>
<dbReference type="Gene3D" id="3.30.420.40">
    <property type="match status" value="3"/>
</dbReference>
<dbReference type="GO" id="GO:0000902">
    <property type="term" value="P:cell morphogenesis"/>
    <property type="evidence" value="ECO:0007669"/>
    <property type="project" value="InterPro"/>
</dbReference>
<proteinExistence type="inferred from homology"/>
<comment type="subunit">
    <text evidence="6">Forms polymers.</text>
</comment>
<feature type="binding site" evidence="6">
    <location>
        <begin position="23"/>
        <end position="25"/>
    </location>
    <ligand>
        <name>ATP</name>
        <dbReference type="ChEBI" id="CHEBI:30616"/>
    </ligand>
</feature>
<feature type="binding site" evidence="6">
    <location>
        <begin position="170"/>
        <end position="172"/>
    </location>
    <ligand>
        <name>ATP</name>
        <dbReference type="ChEBI" id="CHEBI:30616"/>
    </ligand>
</feature>
<evidence type="ECO:0000256" key="5">
    <source>
        <dbReference type="ARBA" id="ARBA00023458"/>
    </source>
</evidence>
<organism evidence="7 8">
    <name type="scientific">SAR86 cluster bacterium</name>
    <dbReference type="NCBI Taxonomy" id="2030880"/>
    <lineage>
        <taxon>Bacteria</taxon>
        <taxon>Pseudomonadati</taxon>
        <taxon>Pseudomonadota</taxon>
        <taxon>Gammaproteobacteria</taxon>
        <taxon>SAR86 cluster</taxon>
    </lineage>
</organism>
<keyword evidence="1 6" id="KW-0963">Cytoplasm</keyword>
<evidence type="ECO:0000256" key="1">
    <source>
        <dbReference type="ARBA" id="ARBA00022490"/>
    </source>
</evidence>
<dbReference type="Pfam" id="PF06723">
    <property type="entry name" value="MreB_Mbl"/>
    <property type="match status" value="1"/>
</dbReference>
<gene>
    <name evidence="6" type="primary">mreB</name>
    <name evidence="7" type="ORF">DBW98_00480</name>
</gene>
<comment type="subcellular location">
    <subcellularLocation>
        <location evidence="6">Cytoplasm</location>
    </subcellularLocation>
    <text evidence="6">Membrane-associated.</text>
</comment>
<accession>A0A368BQG0</accession>
<dbReference type="PRINTS" id="PR01652">
    <property type="entry name" value="SHAPEPROTEIN"/>
</dbReference>
<dbReference type="GO" id="GO:0005524">
    <property type="term" value="F:ATP binding"/>
    <property type="evidence" value="ECO:0007669"/>
    <property type="project" value="UniProtKB-KW"/>
</dbReference>
<name>A0A368BQG0_9GAMM</name>
<comment type="caution">
    <text evidence="7">The sequence shown here is derived from an EMBL/GenBank/DDBJ whole genome shotgun (WGS) entry which is preliminary data.</text>
</comment>
<dbReference type="AlphaFoldDB" id="A0A368BQG0"/>
<dbReference type="InterPro" id="IPR004753">
    <property type="entry name" value="MreB"/>
</dbReference>
<dbReference type="GO" id="GO:0005737">
    <property type="term" value="C:cytoplasm"/>
    <property type="evidence" value="ECO:0007669"/>
    <property type="project" value="UniProtKB-SubCell"/>
</dbReference>
<reference evidence="7 8" key="1">
    <citation type="journal article" date="2018" name="Microbiome">
        <title>Fine metagenomic profile of the Mediterranean stratified and mixed water columns revealed by assembly and recruitment.</title>
        <authorList>
            <person name="Haro-Moreno J.M."/>
            <person name="Lopez-Perez M."/>
            <person name="De La Torre J.R."/>
            <person name="Picazo A."/>
            <person name="Camacho A."/>
            <person name="Rodriguez-Valera F."/>
        </authorList>
    </citation>
    <scope>NUCLEOTIDE SEQUENCE [LARGE SCALE GENOMIC DNA]</scope>
    <source>
        <strain evidence="7">MED-G84</strain>
    </source>
</reference>
<comment type="similarity">
    <text evidence="5 6">Belongs to the FtsA/MreB family.</text>
</comment>
<comment type="function">
    <text evidence="6">Forms membrane-associated dynamic filaments that are essential for cell shape determination. Acts by regulating cell wall synthesis and cell elongation, and thus cell shape. A feedback loop between cell geometry and MreB localization may maintain elongated cell shape by targeting cell wall growth to regions of negative cell wall curvature.</text>
</comment>
<dbReference type="NCBIfam" id="TIGR00904">
    <property type="entry name" value="mreB"/>
    <property type="match status" value="1"/>
</dbReference>
<dbReference type="Proteomes" id="UP000253032">
    <property type="component" value="Unassembled WGS sequence"/>
</dbReference>
<protein>
    <recommendedName>
        <fullName evidence="6">Cell shape-determining protein MreB</fullName>
    </recommendedName>
</protein>
<evidence type="ECO:0000256" key="3">
    <source>
        <dbReference type="ARBA" id="ARBA00022840"/>
    </source>
</evidence>
<dbReference type="EMBL" id="QOPC01000002">
    <property type="protein sequence ID" value="RCL39523.1"/>
    <property type="molecule type" value="Genomic_DNA"/>
</dbReference>
<dbReference type="HAMAP" id="MF_02207">
    <property type="entry name" value="MreB"/>
    <property type="match status" value="1"/>
</dbReference>
<feature type="binding site" evidence="6">
    <location>
        <begin position="298"/>
        <end position="301"/>
    </location>
    <ligand>
        <name>ATP</name>
        <dbReference type="ChEBI" id="CHEBI:30616"/>
    </ligand>
</feature>